<dbReference type="Pfam" id="PF13458">
    <property type="entry name" value="Peripla_BP_6"/>
    <property type="match status" value="1"/>
</dbReference>
<accession>A0A5E4WL23</accession>
<evidence type="ECO:0000256" key="2">
    <source>
        <dbReference type="ARBA" id="ARBA00022729"/>
    </source>
</evidence>
<dbReference type="InterPro" id="IPR028081">
    <property type="entry name" value="Leu-bd"/>
</dbReference>
<dbReference type="InterPro" id="IPR028082">
    <property type="entry name" value="Peripla_BP_I"/>
</dbReference>
<dbReference type="PANTHER" id="PTHR30483:SF37">
    <property type="entry name" value="ABC TRANSPORTER SUBSTRATE-BINDING PROTEIN"/>
    <property type="match status" value="1"/>
</dbReference>
<dbReference type="Gene3D" id="3.40.50.2300">
    <property type="match status" value="2"/>
</dbReference>
<evidence type="ECO:0000256" key="3">
    <source>
        <dbReference type="SAM" id="SignalP"/>
    </source>
</evidence>
<dbReference type="EMBL" id="CABPSI010000003">
    <property type="protein sequence ID" value="VVE24310.1"/>
    <property type="molecule type" value="Genomic_DNA"/>
</dbReference>
<dbReference type="SUPFAM" id="SSF53822">
    <property type="entry name" value="Periplasmic binding protein-like I"/>
    <property type="match status" value="1"/>
</dbReference>
<evidence type="ECO:0000256" key="1">
    <source>
        <dbReference type="ARBA" id="ARBA00010062"/>
    </source>
</evidence>
<feature type="domain" description="Leucine-binding protein" evidence="4">
    <location>
        <begin position="41"/>
        <end position="399"/>
    </location>
</feature>
<dbReference type="PANTHER" id="PTHR30483">
    <property type="entry name" value="LEUCINE-SPECIFIC-BINDING PROTEIN"/>
    <property type="match status" value="1"/>
</dbReference>
<feature type="chain" id="PRO_5022667689" evidence="3">
    <location>
        <begin position="35"/>
        <end position="436"/>
    </location>
</feature>
<organism evidence="5 6">
    <name type="scientific">Pandoraea iniqua</name>
    <dbReference type="NCBI Taxonomy" id="2508288"/>
    <lineage>
        <taxon>Bacteria</taxon>
        <taxon>Pseudomonadati</taxon>
        <taxon>Pseudomonadota</taxon>
        <taxon>Betaproteobacteria</taxon>
        <taxon>Burkholderiales</taxon>
        <taxon>Burkholderiaceae</taxon>
        <taxon>Pandoraea</taxon>
    </lineage>
</organism>
<protein>
    <submittedName>
        <fullName evidence="5">ABC transporter substrate-binding protein</fullName>
    </submittedName>
</protein>
<evidence type="ECO:0000313" key="5">
    <source>
        <dbReference type="EMBL" id="VVE24310.1"/>
    </source>
</evidence>
<comment type="similarity">
    <text evidence="1">Belongs to the leucine-binding protein family.</text>
</comment>
<dbReference type="InterPro" id="IPR051010">
    <property type="entry name" value="BCAA_transport"/>
</dbReference>
<sequence>MKRVTQRGMKPLALAIATFAAAAAIASVAATAQAQTPAVKPIKIGIVTFMSGAAAGPFGVPAKNAAEVTAAELNAGKVPAPYAAKGFGGAPIELVYIDEAGSTSKQVSEYRNLLNQGVDYVVGYTSSGNCLAIAPVAEEMKKVTLFFDCGTPRVFEDASFKYVFRPVATATMDNVGAARYVAERKPDLQTYAGINQNYAWGQDAWADFEGTLKSLKPNAKSVSSQMPQLGAGQYNAGISSLLAAHPDVLHSSFWGGDLEGLVVQAGPRDLFKKSLTVLTAGETATHGKTRLPDGVIIGARGMYGMFAPDNALNRWLRTAYSAKFNDTPSYPSYKMNQSILALKAAYEKAQAANGGKQPTPEQVIASFEHLAFEAPAGKIGLTLGKGHQAAQGTAFGIVKNVNGKVTVTDVKQYSIAEVTPPEGVKSADWIKGGLKH</sequence>
<dbReference type="CDD" id="cd06330">
    <property type="entry name" value="PBP1_As_SBP-like"/>
    <property type="match status" value="1"/>
</dbReference>
<keyword evidence="6" id="KW-1185">Reference proteome</keyword>
<name>A0A5E4WL23_9BURK</name>
<proteinExistence type="inferred from homology"/>
<dbReference type="AlphaFoldDB" id="A0A5E4WL23"/>
<dbReference type="RefSeq" id="WP_254439571.1">
    <property type="nucleotide sequence ID" value="NZ_CABPSI010000003.1"/>
</dbReference>
<keyword evidence="2 3" id="KW-0732">Signal</keyword>
<reference evidence="5 6" key="1">
    <citation type="submission" date="2019-08" db="EMBL/GenBank/DDBJ databases">
        <authorList>
            <person name="Peeters C."/>
        </authorList>
    </citation>
    <scope>NUCLEOTIDE SEQUENCE [LARGE SCALE GENOMIC DNA]</scope>
    <source>
        <strain evidence="5 6">LMG 31115</strain>
    </source>
</reference>
<feature type="signal peptide" evidence="3">
    <location>
        <begin position="1"/>
        <end position="34"/>
    </location>
</feature>
<evidence type="ECO:0000313" key="6">
    <source>
        <dbReference type="Proteomes" id="UP000333828"/>
    </source>
</evidence>
<gene>
    <name evidence="5" type="ORF">PIN31115_03307</name>
</gene>
<evidence type="ECO:0000259" key="4">
    <source>
        <dbReference type="Pfam" id="PF13458"/>
    </source>
</evidence>
<dbReference type="Proteomes" id="UP000333828">
    <property type="component" value="Unassembled WGS sequence"/>
</dbReference>